<evidence type="ECO:0000259" key="5">
    <source>
        <dbReference type="Pfam" id="PF00551"/>
    </source>
</evidence>
<dbReference type="Pfam" id="PF00551">
    <property type="entry name" value="Formyl_trans_N"/>
    <property type="match status" value="1"/>
</dbReference>
<dbReference type="SUPFAM" id="SSF53328">
    <property type="entry name" value="Formyltransferase"/>
    <property type="match status" value="1"/>
</dbReference>
<dbReference type="EC" id="2.1.2.2" evidence="2"/>
<name>A0A0G0ZN10_9BACT</name>
<dbReference type="Proteomes" id="UP000034753">
    <property type="component" value="Unassembled WGS sequence"/>
</dbReference>
<dbReference type="Gene3D" id="3.40.50.170">
    <property type="entry name" value="Formyl transferase, N-terminal domain"/>
    <property type="match status" value="1"/>
</dbReference>
<dbReference type="EMBL" id="LCBN01000002">
    <property type="protein sequence ID" value="KKS14378.1"/>
    <property type="molecule type" value="Genomic_DNA"/>
</dbReference>
<dbReference type="GO" id="GO:0005737">
    <property type="term" value="C:cytoplasm"/>
    <property type="evidence" value="ECO:0007669"/>
    <property type="project" value="TreeGrafter"/>
</dbReference>
<dbReference type="PANTHER" id="PTHR43369">
    <property type="entry name" value="PHOSPHORIBOSYLGLYCINAMIDE FORMYLTRANSFERASE"/>
    <property type="match status" value="1"/>
</dbReference>
<dbReference type="GO" id="GO:0006189">
    <property type="term" value="P:'de novo' IMP biosynthetic process"/>
    <property type="evidence" value="ECO:0007669"/>
    <property type="project" value="TreeGrafter"/>
</dbReference>
<sequence>MLKTVNLISGSGTTNEAILKVEQEGGILHGLVQTLAIISSDPEAPGIERAKKVGFPEKDIHVVVPGENFTERILEVLDKYNPDFFHQLGWFPFTPTEVIKKYKGLNQHLGPGGKWMYGVRRIFAHMKFCELVGESRPIPVFCHMVTPEKPNYDEGEAVAVKWVDLLSNESAEEALKRLAPIEYEAQIEALRRLTTQGESLQLQPNPIIAKNPKEAELLLQAKMAARDKYPADKKLSYLPSSGV</sequence>
<protein>
    <recommendedName>
        <fullName evidence="2">phosphoribosylglycinamide formyltransferase 1</fullName>
        <ecNumber evidence="2">2.1.2.2</ecNumber>
    </recommendedName>
</protein>
<organism evidence="6 7">
    <name type="scientific">Candidatus Daviesbacteria bacterium GW2011_GWB1_41_5</name>
    <dbReference type="NCBI Taxonomy" id="1618429"/>
    <lineage>
        <taxon>Bacteria</taxon>
        <taxon>Candidatus Daviesiibacteriota</taxon>
    </lineage>
</organism>
<evidence type="ECO:0000313" key="6">
    <source>
        <dbReference type="EMBL" id="KKS14378.1"/>
    </source>
</evidence>
<dbReference type="AlphaFoldDB" id="A0A0G0ZN10"/>
<evidence type="ECO:0000313" key="7">
    <source>
        <dbReference type="Proteomes" id="UP000034753"/>
    </source>
</evidence>
<evidence type="ECO:0000256" key="3">
    <source>
        <dbReference type="ARBA" id="ARBA00022679"/>
    </source>
</evidence>
<dbReference type="PANTHER" id="PTHR43369:SF2">
    <property type="entry name" value="PHOSPHORIBOSYLGLYCINAMIDE FORMYLTRANSFERASE"/>
    <property type="match status" value="1"/>
</dbReference>
<dbReference type="GO" id="GO:0004644">
    <property type="term" value="F:phosphoribosylglycinamide formyltransferase activity"/>
    <property type="evidence" value="ECO:0007669"/>
    <property type="project" value="UniProtKB-EC"/>
</dbReference>
<accession>A0A0G0ZN10</accession>
<keyword evidence="3" id="KW-0808">Transferase</keyword>
<comment type="caution">
    <text evidence="6">The sequence shown here is derived from an EMBL/GenBank/DDBJ whole genome shotgun (WGS) entry which is preliminary data.</text>
</comment>
<evidence type="ECO:0000256" key="1">
    <source>
        <dbReference type="ARBA" id="ARBA00005054"/>
    </source>
</evidence>
<evidence type="ECO:0000256" key="4">
    <source>
        <dbReference type="ARBA" id="ARBA00022755"/>
    </source>
</evidence>
<comment type="pathway">
    <text evidence="1">Purine metabolism; IMP biosynthesis via de novo pathway; N(2)-formyl-N(1)-(5-phospho-D-ribosyl)glycinamide from N(1)-(5-phospho-D-ribosyl)glycinamide (10-formyl THF route): step 1/1.</text>
</comment>
<feature type="domain" description="Formyl transferase N-terminal" evidence="5">
    <location>
        <begin position="3"/>
        <end position="190"/>
    </location>
</feature>
<dbReference type="InterPro" id="IPR002376">
    <property type="entry name" value="Formyl_transf_N"/>
</dbReference>
<reference evidence="6 7" key="1">
    <citation type="journal article" date="2015" name="Nature">
        <title>rRNA introns, odd ribosomes, and small enigmatic genomes across a large radiation of phyla.</title>
        <authorList>
            <person name="Brown C.T."/>
            <person name="Hug L.A."/>
            <person name="Thomas B.C."/>
            <person name="Sharon I."/>
            <person name="Castelle C.J."/>
            <person name="Singh A."/>
            <person name="Wilkins M.J."/>
            <person name="Williams K.H."/>
            <person name="Banfield J.F."/>
        </authorList>
    </citation>
    <scope>NUCLEOTIDE SEQUENCE [LARGE SCALE GENOMIC DNA]</scope>
</reference>
<evidence type="ECO:0000256" key="2">
    <source>
        <dbReference type="ARBA" id="ARBA00012254"/>
    </source>
</evidence>
<dbReference type="InterPro" id="IPR036477">
    <property type="entry name" value="Formyl_transf_N_sf"/>
</dbReference>
<proteinExistence type="predicted"/>
<gene>
    <name evidence="6" type="ORF">UU67_C0002G0044</name>
</gene>
<keyword evidence="4" id="KW-0658">Purine biosynthesis</keyword>